<dbReference type="InterPro" id="IPR013098">
    <property type="entry name" value="Ig_I-set"/>
</dbReference>
<dbReference type="GO" id="GO:0030424">
    <property type="term" value="C:axon"/>
    <property type="evidence" value="ECO:0007669"/>
    <property type="project" value="TreeGrafter"/>
</dbReference>
<dbReference type="GO" id="GO:0007156">
    <property type="term" value="P:homophilic cell adhesion via plasma membrane adhesion molecules"/>
    <property type="evidence" value="ECO:0007669"/>
    <property type="project" value="TreeGrafter"/>
</dbReference>
<feature type="domain" description="Ig-like" evidence="11">
    <location>
        <begin position="529"/>
        <end position="612"/>
    </location>
</feature>
<dbReference type="InterPro" id="IPR036179">
    <property type="entry name" value="Ig-like_dom_sf"/>
</dbReference>
<feature type="domain" description="Ig-like" evidence="11">
    <location>
        <begin position="617"/>
        <end position="698"/>
    </location>
</feature>
<feature type="region of interest" description="Disordered" evidence="10">
    <location>
        <begin position="54"/>
        <end position="90"/>
    </location>
</feature>
<keyword evidence="7" id="KW-1015">Disulfide bond</keyword>
<dbReference type="Proteomes" id="UP000225706">
    <property type="component" value="Unassembled WGS sequence"/>
</dbReference>
<dbReference type="Pfam" id="PF00147">
    <property type="entry name" value="Fibrinogen_C"/>
    <property type="match status" value="1"/>
</dbReference>
<evidence type="ECO:0000256" key="6">
    <source>
        <dbReference type="ARBA" id="ARBA00023136"/>
    </source>
</evidence>
<comment type="caution">
    <text evidence="13">The sequence shown here is derived from an EMBL/GenBank/DDBJ whole genome shotgun (WGS) entry which is preliminary data.</text>
</comment>
<feature type="domain" description="Ig-like" evidence="11">
    <location>
        <begin position="174"/>
        <end position="257"/>
    </location>
</feature>
<comment type="subcellular location">
    <subcellularLocation>
        <location evidence="1">Cell membrane</location>
    </subcellularLocation>
    <subcellularLocation>
        <location evidence="2">Secreted</location>
        <location evidence="2">Extracellular space</location>
        <location evidence="2">Extracellular matrix</location>
    </subcellularLocation>
</comment>
<dbReference type="SMART" id="SM00408">
    <property type="entry name" value="IGc2"/>
    <property type="match status" value="6"/>
</dbReference>
<feature type="domain" description="Ig-like" evidence="11">
    <location>
        <begin position="351"/>
        <end position="433"/>
    </location>
</feature>
<dbReference type="Gene3D" id="2.60.40.10">
    <property type="entry name" value="Immunoglobulins"/>
    <property type="match status" value="6"/>
</dbReference>
<dbReference type="SMART" id="SM00409">
    <property type="entry name" value="IG"/>
    <property type="match status" value="6"/>
</dbReference>
<evidence type="ECO:0000256" key="1">
    <source>
        <dbReference type="ARBA" id="ARBA00004236"/>
    </source>
</evidence>
<keyword evidence="6" id="KW-0472">Membrane</keyword>
<sequence>MSNAAGSSRLLVVCCCVSFISVLLYCVGFVRLELRLEAYRERLETFERKEKDLEETQIQKLGSSNVHSKERKPKAAETPSEGDNGVLTPEIQRQINRSVYSATQKICTSRSQICVQGPPGKVGPRGPHGPLGHPGLPGPPGIKGQKGEPGESTSLTPTSLQPFRGQAADVISAPEIVVTPAVRTIALGQSAVFQCLAEKNMDVTVSWSKEDGSLPSGRYSIIKGFLFIMNATAGDNGMYTCTIRTDQGTAQASVTLSVKARPLIPLPVRPIYAESGKDVKLPLCQVLGYPPPVVSWTKLFGDLPSGRAAVQCHTMTITKIEKKDLGTYICTSSNSMATSHSMTSLIVNVVLQFTVKPPEKIELYHGQSVTLNCSADGHPVPSITWTRCKGDIPADRSEVGGGQLKINSLKAKDSGTYICSAQSEFVHVETDVQLIVKTEILDVQPPSSSAQKRNPRAADSPAKGDNGVLSPKFIRQITKSVYAATHKICTSKSQICIKGQKGEPGDWNSISPNSLQPVKGEAGGVVTAPGIQVTPAVSTVGLSETVAFQCSPEKNVVAVISWSKEEGSLPAGRYFIVKGALYIRNTTVGDHGMYVCTIRTDQGTAQASVTLNVKARPLISLPAGPLLAESGKDVKLPQCQVIGYPPPVVSWTKLFGQLPGGRTIVQGHTLTITKADKKDSGTYICTASNAMGTSHSITSLVVNVMPQFTVKPPEKVELYHGQSVTLNCSADGHPVPRITWTRCKGDIPADRSEVGGGQLKINSLTAKDSGTYICSAQSEFVHRETEVQLIVKTARDCAELLSADFKESGVYTINPANKASFEVYCDMKTDGGGWTVFHKRFSGFVDFNKDWDEYKNGFGYVRGEFWLGNEKIHQLTEIPSQLRVEINTTSAGNRYAKYNNFTVTNEATNYTLFVGLYSGNADNRLRPHNGKSFSTKDRDNDESSGHCAQGNGGAWWYYSCSSCYLNSNYGNPYYWTWHYLRGSQMKLKPKSP</sequence>
<keyword evidence="4" id="KW-0272">Extracellular matrix</keyword>
<dbReference type="InterPro" id="IPR008160">
    <property type="entry name" value="Collagen"/>
</dbReference>
<keyword evidence="3" id="KW-1003">Cell membrane</keyword>
<dbReference type="Gene3D" id="3.90.215.10">
    <property type="entry name" value="Gamma Fibrinogen, chain A, domain 1"/>
    <property type="match status" value="1"/>
</dbReference>
<feature type="domain" description="Ig-like" evidence="11">
    <location>
        <begin position="706"/>
        <end position="788"/>
    </location>
</feature>
<feature type="compositionally biased region" description="Low complexity" evidence="10">
    <location>
        <begin position="124"/>
        <end position="134"/>
    </location>
</feature>
<reference evidence="14" key="1">
    <citation type="journal article" date="2017" name="bioRxiv">
        <title>Comparative analysis of the genomes of Stylophora pistillata and Acropora digitifera provides evidence for extensive differences between species of corals.</title>
        <authorList>
            <person name="Voolstra C.R."/>
            <person name="Li Y."/>
            <person name="Liew Y.J."/>
            <person name="Baumgarten S."/>
            <person name="Zoccola D."/>
            <person name="Flot J.-F."/>
            <person name="Tambutte S."/>
            <person name="Allemand D."/>
            <person name="Aranda M."/>
        </authorList>
    </citation>
    <scope>NUCLEOTIDE SEQUENCE [LARGE SCALE GENOMIC DNA]</scope>
</reference>
<proteinExistence type="predicted"/>
<dbReference type="SMART" id="SM00406">
    <property type="entry name" value="IGv"/>
    <property type="match status" value="3"/>
</dbReference>
<organism evidence="13 14">
    <name type="scientific">Stylophora pistillata</name>
    <name type="common">Smooth cauliflower coral</name>
    <dbReference type="NCBI Taxonomy" id="50429"/>
    <lineage>
        <taxon>Eukaryota</taxon>
        <taxon>Metazoa</taxon>
        <taxon>Cnidaria</taxon>
        <taxon>Anthozoa</taxon>
        <taxon>Hexacorallia</taxon>
        <taxon>Scleractinia</taxon>
        <taxon>Astrocoeniina</taxon>
        <taxon>Pocilloporidae</taxon>
        <taxon>Stylophora</taxon>
    </lineage>
</organism>
<dbReference type="PANTHER" id="PTHR10075">
    <property type="entry name" value="BASIGIN RELATED"/>
    <property type="match status" value="1"/>
</dbReference>
<dbReference type="NCBIfam" id="NF040941">
    <property type="entry name" value="GGGWT_bact"/>
    <property type="match status" value="1"/>
</dbReference>
<dbReference type="Pfam" id="PF07679">
    <property type="entry name" value="I-set"/>
    <property type="match status" value="3"/>
</dbReference>
<dbReference type="InterPro" id="IPR013106">
    <property type="entry name" value="Ig_V-set"/>
</dbReference>
<gene>
    <name evidence="13" type="primary">Hspg2</name>
    <name evidence="13" type="ORF">AWC38_SpisGene8083</name>
</gene>
<evidence type="ECO:0000256" key="8">
    <source>
        <dbReference type="ARBA" id="ARBA00023180"/>
    </source>
</evidence>
<evidence type="ECO:0000256" key="9">
    <source>
        <dbReference type="ARBA" id="ARBA00023319"/>
    </source>
</evidence>
<dbReference type="GO" id="GO:0070593">
    <property type="term" value="P:dendrite self-avoidance"/>
    <property type="evidence" value="ECO:0007669"/>
    <property type="project" value="TreeGrafter"/>
</dbReference>
<dbReference type="InterPro" id="IPR036056">
    <property type="entry name" value="Fibrinogen-like_C"/>
</dbReference>
<evidence type="ECO:0000256" key="3">
    <source>
        <dbReference type="ARBA" id="ARBA00022475"/>
    </source>
</evidence>
<dbReference type="PROSITE" id="PS50835">
    <property type="entry name" value="IG_LIKE"/>
    <property type="match status" value="6"/>
</dbReference>
<dbReference type="PANTHER" id="PTHR10075:SF14">
    <property type="entry name" value="CELL ADHESION MOLECULE DSCAM2-RELATED"/>
    <property type="match status" value="1"/>
</dbReference>
<dbReference type="SUPFAM" id="SSF48726">
    <property type="entry name" value="Immunoglobulin"/>
    <property type="match status" value="6"/>
</dbReference>
<dbReference type="EMBL" id="LSMT01000108">
    <property type="protein sequence ID" value="PFX27219.1"/>
    <property type="molecule type" value="Genomic_DNA"/>
</dbReference>
<keyword evidence="8" id="KW-0325">Glycoprotein</keyword>
<dbReference type="SUPFAM" id="SSF56496">
    <property type="entry name" value="Fibrinogen C-terminal domain-like"/>
    <property type="match status" value="1"/>
</dbReference>
<dbReference type="GO" id="GO:0007411">
    <property type="term" value="P:axon guidance"/>
    <property type="evidence" value="ECO:0007669"/>
    <property type="project" value="TreeGrafter"/>
</dbReference>
<protein>
    <submittedName>
        <fullName evidence="13">Basement membrane-specific heparan sulfate proteoglycan core protein</fullName>
    </submittedName>
</protein>
<dbReference type="InterPro" id="IPR002181">
    <property type="entry name" value="Fibrinogen_a/b/g_C_dom"/>
</dbReference>
<dbReference type="InterPro" id="IPR003599">
    <property type="entry name" value="Ig_sub"/>
</dbReference>
<dbReference type="InterPro" id="IPR014716">
    <property type="entry name" value="Fibrinogen_a/b/g_C_1"/>
</dbReference>
<name>A0A2B4SDN8_STYPI</name>
<evidence type="ECO:0000259" key="12">
    <source>
        <dbReference type="PROSITE" id="PS51406"/>
    </source>
</evidence>
<dbReference type="InterPro" id="IPR003598">
    <property type="entry name" value="Ig_sub2"/>
</dbReference>
<feature type="domain" description="Ig-like" evidence="11">
    <location>
        <begin position="262"/>
        <end position="343"/>
    </location>
</feature>
<dbReference type="CDD" id="cd00087">
    <property type="entry name" value="FReD"/>
    <property type="match status" value="1"/>
</dbReference>
<evidence type="ECO:0000256" key="2">
    <source>
        <dbReference type="ARBA" id="ARBA00004498"/>
    </source>
</evidence>
<dbReference type="Pfam" id="PF13927">
    <property type="entry name" value="Ig_3"/>
    <property type="match status" value="3"/>
</dbReference>
<feature type="region of interest" description="Disordered" evidence="10">
    <location>
        <begin position="444"/>
        <end position="466"/>
    </location>
</feature>
<dbReference type="PROSITE" id="PS51406">
    <property type="entry name" value="FIBRINOGEN_C_2"/>
    <property type="match status" value="1"/>
</dbReference>
<dbReference type="InterPro" id="IPR013783">
    <property type="entry name" value="Ig-like_fold"/>
</dbReference>
<dbReference type="AlphaFoldDB" id="A0A2B4SDN8"/>
<dbReference type="STRING" id="50429.A0A2B4SDN8"/>
<evidence type="ECO:0000313" key="14">
    <source>
        <dbReference type="Proteomes" id="UP000225706"/>
    </source>
</evidence>
<dbReference type="InterPro" id="IPR007110">
    <property type="entry name" value="Ig-like_dom"/>
</dbReference>
<evidence type="ECO:0000259" key="11">
    <source>
        <dbReference type="PROSITE" id="PS50835"/>
    </source>
</evidence>
<keyword evidence="5" id="KW-0677">Repeat</keyword>
<feature type="region of interest" description="Disordered" evidence="10">
    <location>
        <begin position="117"/>
        <end position="159"/>
    </location>
</feature>
<keyword evidence="4" id="KW-0964">Secreted</keyword>
<dbReference type="Pfam" id="PF01391">
    <property type="entry name" value="Collagen"/>
    <property type="match status" value="1"/>
</dbReference>
<keyword evidence="9" id="KW-0393">Immunoglobulin domain</keyword>
<feature type="compositionally biased region" description="Polar residues" evidence="10">
    <location>
        <begin position="56"/>
        <end position="66"/>
    </location>
</feature>
<dbReference type="GO" id="GO:0098632">
    <property type="term" value="F:cell-cell adhesion mediator activity"/>
    <property type="evidence" value="ECO:0007669"/>
    <property type="project" value="TreeGrafter"/>
</dbReference>
<dbReference type="SMART" id="SM00186">
    <property type="entry name" value="FBG"/>
    <property type="match status" value="1"/>
</dbReference>
<dbReference type="GO" id="GO:0005886">
    <property type="term" value="C:plasma membrane"/>
    <property type="evidence" value="ECO:0007669"/>
    <property type="project" value="UniProtKB-SubCell"/>
</dbReference>
<evidence type="ECO:0000256" key="4">
    <source>
        <dbReference type="ARBA" id="ARBA00022530"/>
    </source>
</evidence>
<accession>A0A2B4SDN8</accession>
<evidence type="ECO:0000256" key="7">
    <source>
        <dbReference type="ARBA" id="ARBA00023157"/>
    </source>
</evidence>
<feature type="domain" description="Fibrinogen C-terminal" evidence="12">
    <location>
        <begin position="788"/>
        <end position="991"/>
    </location>
</feature>
<keyword evidence="14" id="KW-1185">Reference proteome</keyword>
<evidence type="ECO:0000313" key="13">
    <source>
        <dbReference type="EMBL" id="PFX27219.1"/>
    </source>
</evidence>
<evidence type="ECO:0000256" key="10">
    <source>
        <dbReference type="SAM" id="MobiDB-lite"/>
    </source>
</evidence>
<dbReference type="FunFam" id="2.60.40.10:FF:000005">
    <property type="entry name" value="Neuronal cell adhesion molecule"/>
    <property type="match status" value="2"/>
</dbReference>
<dbReference type="OrthoDB" id="5963459at2759"/>
<evidence type="ECO:0000256" key="5">
    <source>
        <dbReference type="ARBA" id="ARBA00022737"/>
    </source>
</evidence>